<accession>A0AAU7BT11</accession>
<evidence type="ECO:0000313" key="1">
    <source>
        <dbReference type="EMBL" id="XBG61064.1"/>
    </source>
</evidence>
<name>A0AAU7BT11_9FLAO</name>
<dbReference type="SUPFAM" id="SSF48452">
    <property type="entry name" value="TPR-like"/>
    <property type="match status" value="1"/>
</dbReference>
<organism evidence="1">
    <name type="scientific">Pontimicrobium sp. SW4</name>
    <dbReference type="NCBI Taxonomy" id="3153519"/>
    <lineage>
        <taxon>Bacteria</taxon>
        <taxon>Pseudomonadati</taxon>
        <taxon>Bacteroidota</taxon>
        <taxon>Flavobacteriia</taxon>
        <taxon>Flavobacteriales</taxon>
        <taxon>Flavobacteriaceae</taxon>
        <taxon>Pontimicrobium</taxon>
    </lineage>
</organism>
<proteinExistence type="predicted"/>
<gene>
    <name evidence="1" type="ORF">ABGB03_14515</name>
</gene>
<evidence type="ECO:0008006" key="2">
    <source>
        <dbReference type="Google" id="ProtNLM"/>
    </source>
</evidence>
<protein>
    <recommendedName>
        <fullName evidence="2">Tetratricopeptide repeat protein</fullName>
    </recommendedName>
</protein>
<dbReference type="InterPro" id="IPR011990">
    <property type="entry name" value="TPR-like_helical_dom_sf"/>
</dbReference>
<reference evidence="1" key="1">
    <citation type="submission" date="2024-05" db="EMBL/GenBank/DDBJ databases">
        <title>Pontimicrobium maritimus sp. nov., isolated form sea water.</title>
        <authorList>
            <person name="Muhammad N."/>
            <person name="Vuong T.Q."/>
            <person name="Han H.L."/>
            <person name="Kim S.-G."/>
        </authorList>
    </citation>
    <scope>NUCLEOTIDE SEQUENCE</scope>
    <source>
        <strain evidence="1">SW4</strain>
    </source>
</reference>
<dbReference type="EMBL" id="CP157199">
    <property type="protein sequence ID" value="XBG61064.1"/>
    <property type="molecule type" value="Genomic_DNA"/>
</dbReference>
<dbReference type="InterPro" id="IPR019734">
    <property type="entry name" value="TPR_rpt"/>
</dbReference>
<dbReference type="RefSeq" id="WP_347923323.1">
    <property type="nucleotide sequence ID" value="NZ_CP157199.1"/>
</dbReference>
<sequence length="193" mass="22572">MENNLYNNYLFRAIEAYPYELEKAIEALNYALSYNPKSVKALCLMARIQNEQLGDYELAKEFYEKALMSRLDIPDVYPDYIRLLINNEDYEEAQKLIEFARQVKGIDKAGIELTQASLFEANLELDKADKALNDAKLLGMNNDFINYVDEVISRVNKKRKVLNKINREAENKKTETVDKPETSWFRNRLNNLL</sequence>
<dbReference type="AlphaFoldDB" id="A0AAU7BT11"/>
<dbReference type="Pfam" id="PF13181">
    <property type="entry name" value="TPR_8"/>
    <property type="match status" value="1"/>
</dbReference>
<dbReference type="Gene3D" id="1.25.40.10">
    <property type="entry name" value="Tetratricopeptide repeat domain"/>
    <property type="match status" value="1"/>
</dbReference>